<dbReference type="eggNOG" id="KOG2866">
    <property type="taxonomic scope" value="Eukaryota"/>
</dbReference>
<accession>R9A9Q4</accession>
<proteinExistence type="inferred from homology"/>
<keyword evidence="12" id="KW-1185">Reference proteome</keyword>
<feature type="compositionally biased region" description="Basic and acidic residues" evidence="8">
    <location>
        <begin position="1"/>
        <end position="13"/>
    </location>
</feature>
<keyword evidence="6 7" id="KW-0539">Nucleus</keyword>
<keyword evidence="3 7" id="KW-0227">DNA damage</keyword>
<comment type="function">
    <text evidence="7">Component of the SMC5-SMC6 complex, that promotes sister chromatid alignment after DNA damage and facilitates double-stranded DNA breaks (DSBs) repair via homologous recombination between sister chromatids.</text>
</comment>
<dbReference type="GO" id="GO:0005634">
    <property type="term" value="C:nucleus"/>
    <property type="evidence" value="ECO:0007669"/>
    <property type="project" value="UniProtKB-SubCell"/>
</dbReference>
<feature type="region of interest" description="Disordered" evidence="8">
    <location>
        <begin position="1"/>
        <end position="51"/>
    </location>
</feature>
<dbReference type="GO" id="GO:0006310">
    <property type="term" value="P:DNA recombination"/>
    <property type="evidence" value="ECO:0007669"/>
    <property type="project" value="UniProtKB-UniRule"/>
</dbReference>
<name>R9A9Q4_WALI9</name>
<dbReference type="RefSeq" id="XP_009270160.1">
    <property type="nucleotide sequence ID" value="XM_009271885.1"/>
</dbReference>
<organism evidence="11 12">
    <name type="scientific">Wallemia ichthyophaga (strain EXF-994 / CBS 113033)</name>
    <dbReference type="NCBI Taxonomy" id="1299270"/>
    <lineage>
        <taxon>Eukaryota</taxon>
        <taxon>Fungi</taxon>
        <taxon>Dikarya</taxon>
        <taxon>Basidiomycota</taxon>
        <taxon>Wallemiomycotina</taxon>
        <taxon>Wallemiomycetes</taxon>
        <taxon>Wallemiales</taxon>
        <taxon>Wallemiaceae</taxon>
        <taxon>Wallemia</taxon>
    </lineage>
</organism>
<dbReference type="PANTHER" id="PTHR16140">
    <property type="entry name" value="NON-STRUCTURAL MAINTENANCE OF CHROMOSOMES ELEMENT 4"/>
    <property type="match status" value="1"/>
</dbReference>
<evidence type="ECO:0000256" key="6">
    <source>
        <dbReference type="ARBA" id="ARBA00023242"/>
    </source>
</evidence>
<dbReference type="PANTHER" id="PTHR16140:SF0">
    <property type="entry name" value="NON-STRUCTURAL MAINTENANCE OF CHROMOSOMES ELEMENT 4"/>
    <property type="match status" value="1"/>
</dbReference>
<dbReference type="Proteomes" id="UP000014064">
    <property type="component" value="Unassembled WGS sequence"/>
</dbReference>
<dbReference type="AlphaFoldDB" id="R9A9Q4"/>
<keyword evidence="5 7" id="KW-0234">DNA repair</keyword>
<evidence type="ECO:0000259" key="10">
    <source>
        <dbReference type="Pfam" id="PF15412"/>
    </source>
</evidence>
<comment type="subcellular location">
    <subcellularLocation>
        <location evidence="1 7">Nucleus</location>
    </subcellularLocation>
</comment>
<evidence type="ECO:0000256" key="3">
    <source>
        <dbReference type="ARBA" id="ARBA00022763"/>
    </source>
</evidence>
<evidence type="ECO:0000256" key="8">
    <source>
        <dbReference type="SAM" id="MobiDB-lite"/>
    </source>
</evidence>
<evidence type="ECO:0000256" key="2">
    <source>
        <dbReference type="ARBA" id="ARBA00008997"/>
    </source>
</evidence>
<dbReference type="GO" id="GO:0006281">
    <property type="term" value="P:DNA repair"/>
    <property type="evidence" value="ECO:0007669"/>
    <property type="project" value="UniProtKB-UniRule"/>
</dbReference>
<dbReference type="STRING" id="1299270.R9A9Q4"/>
<dbReference type="Pfam" id="PF15412">
    <property type="entry name" value="Nse4-Nse3_bdg"/>
    <property type="match status" value="1"/>
</dbReference>
<feature type="domain" description="Non-structural maintenance of chromosome element 4 C-terminal" evidence="9">
    <location>
        <begin position="251"/>
        <end position="339"/>
    </location>
</feature>
<gene>
    <name evidence="11" type="ORF">J056_002620</name>
</gene>
<evidence type="ECO:0000256" key="5">
    <source>
        <dbReference type="ARBA" id="ARBA00023204"/>
    </source>
</evidence>
<dbReference type="HOGENOM" id="CLU_041037_1_0_1"/>
<dbReference type="GeneID" id="20375572"/>
<evidence type="ECO:0000256" key="7">
    <source>
        <dbReference type="RuleBase" id="RU365071"/>
    </source>
</evidence>
<keyword evidence="4 7" id="KW-0233">DNA recombination</keyword>
<evidence type="ECO:0000256" key="4">
    <source>
        <dbReference type="ARBA" id="ARBA00023172"/>
    </source>
</evidence>
<feature type="compositionally biased region" description="Basic and acidic residues" evidence="8">
    <location>
        <begin position="39"/>
        <end position="51"/>
    </location>
</feature>
<evidence type="ECO:0000256" key="1">
    <source>
        <dbReference type="ARBA" id="ARBA00004123"/>
    </source>
</evidence>
<dbReference type="InterPro" id="IPR027786">
    <property type="entry name" value="Nse4/EID"/>
</dbReference>
<protein>
    <recommendedName>
        <fullName evidence="7">Non-structural maintenance of chromosomes element 4</fullName>
    </recommendedName>
</protein>
<comment type="subunit">
    <text evidence="7">Component of the SMC5-SMC6 complex.</text>
</comment>
<evidence type="ECO:0000313" key="12">
    <source>
        <dbReference type="Proteomes" id="UP000014064"/>
    </source>
</evidence>
<dbReference type="InterPro" id="IPR014854">
    <property type="entry name" value="Nse4_C"/>
</dbReference>
<feature type="domain" description="Nse4/EID protein Nse3/MAGE-binding" evidence="10">
    <location>
        <begin position="105"/>
        <end position="159"/>
    </location>
</feature>
<dbReference type="Pfam" id="PF08743">
    <property type="entry name" value="Nse4_C"/>
    <property type="match status" value="1"/>
</dbReference>
<dbReference type="GO" id="GO:0030915">
    <property type="term" value="C:Smc5-Smc6 complex"/>
    <property type="evidence" value="ECO:0007669"/>
    <property type="project" value="UniProtKB-UniRule"/>
</dbReference>
<sequence length="354" mass="40559">MDSDEDRKYDSTHTRHTHNSNDSDASMDEQGDTINRLRNKQDYYDPDQDKNLKRSIRKGYRSLIDKAEEQSVDVSNVTAKQLTAEMMKANSLYDNVRAPQEATLDSRFLIVQSEMSAAKARAMKIDADSFDLDEFLNRFKSVAGGFNIDDHLDQDVNEEDEHNVTIDWGIISNVALKHTRRIPVSDFMLGTIPEEAKKRTKRATQRINKNNEEKTAPTEITENDIQRAENETTTNVKKISELLELVGGDDGINLFKFFINPDNFAQSVENLFYVSFLIRDGHASLSQDEETKEMILLACLGPTQEDYKQGLSKQQVVFELDMETWETAKEMYSITTTIIPTRDTESDSIRFLVR</sequence>
<dbReference type="OrthoDB" id="361242at2759"/>
<dbReference type="KEGG" id="wic:J056_002620"/>
<evidence type="ECO:0000259" key="9">
    <source>
        <dbReference type="Pfam" id="PF08743"/>
    </source>
</evidence>
<comment type="similarity">
    <text evidence="2 7">Belongs to the NSE4 family.</text>
</comment>
<dbReference type="EMBL" id="KE007246">
    <property type="protein sequence ID" value="EOQ98958.1"/>
    <property type="molecule type" value="Genomic_DNA"/>
</dbReference>
<evidence type="ECO:0000313" key="11">
    <source>
        <dbReference type="EMBL" id="EOQ98958.1"/>
    </source>
</evidence>
<reference evidence="12" key="1">
    <citation type="journal article" date="2013" name="BMC Genomics">
        <title>Genome and transcriptome sequencing of the halophilic fungus Wallemia ichthyophaga: haloadaptations present and absent.</title>
        <authorList>
            <person name="Zajc J."/>
            <person name="Liu Y."/>
            <person name="Dai W."/>
            <person name="Yang Z."/>
            <person name="Hu J."/>
            <person name="Gostincar C."/>
            <person name="Gunde-Cimerman N."/>
        </authorList>
    </citation>
    <scope>NUCLEOTIDE SEQUENCE [LARGE SCALE GENOMIC DNA]</scope>
    <source>
        <strain evidence="12">EXF-994 / CBS 113033</strain>
    </source>
</reference>
<dbReference type="OMA" id="FMGINRT"/>
<dbReference type="InterPro" id="IPR029225">
    <property type="entry name" value="Nse4_Nse3-bd"/>
</dbReference>